<accession>A2Q5Y1</accession>
<dbReference type="GO" id="GO:0009055">
    <property type="term" value="F:electron transfer activity"/>
    <property type="evidence" value="ECO:0000318"/>
    <property type="project" value="GO_Central"/>
</dbReference>
<keyword evidence="10 13" id="KW-0496">Mitochondrion</keyword>
<dbReference type="GO" id="GO:0046872">
    <property type="term" value="F:metal ion binding"/>
    <property type="evidence" value="ECO:0007669"/>
    <property type="project" value="UniProtKB-KW"/>
</dbReference>
<dbReference type="EMBL" id="CM001223">
    <property type="protein sequence ID" value="KEH23411.1"/>
    <property type="molecule type" value="Genomic_DNA"/>
</dbReference>
<dbReference type="EMBL" id="AC171534">
    <property type="protein sequence ID" value="ABN09001.1"/>
    <property type="molecule type" value="Genomic_DNA"/>
</dbReference>
<dbReference type="STRING" id="3880.A2Q5Y1"/>
<comment type="subcellular location">
    <subcellularLocation>
        <location evidence="2">Mitochondrion intermembrane space</location>
    </subcellularLocation>
</comment>
<evidence type="ECO:0000256" key="2">
    <source>
        <dbReference type="ARBA" id="ARBA00004569"/>
    </source>
</evidence>
<evidence type="ECO:0000256" key="4">
    <source>
        <dbReference type="ARBA" id="ARBA00022448"/>
    </source>
</evidence>
<dbReference type="HOGENOM" id="CLU_060944_3_0_1"/>
<dbReference type="SUPFAM" id="SSF46626">
    <property type="entry name" value="Cytochrome c"/>
    <property type="match status" value="1"/>
</dbReference>
<reference evidence="17" key="6">
    <citation type="journal article" date="2018" name="Nat. Plants">
        <title>Whole-genome landscape of Medicago truncatula symbiotic genes.</title>
        <authorList>
            <person name="Pecrix Y."/>
            <person name="Gamas P."/>
            <person name="Carrere S."/>
        </authorList>
    </citation>
    <scope>NUCLEOTIDE SEQUENCE</scope>
    <source>
        <tissue evidence="17">Leaves</tissue>
    </source>
</reference>
<dbReference type="InterPro" id="IPR036909">
    <property type="entry name" value="Cyt_c-like_dom_sf"/>
</dbReference>
<evidence type="ECO:0000256" key="5">
    <source>
        <dbReference type="ARBA" id="ARBA00022617"/>
    </source>
</evidence>
<dbReference type="KEGG" id="mtr:25498919"/>
<comment type="function">
    <text evidence="1 13">Electron carrier protein. The oxidized form of the cytochrome c heme group can accept an electron from the heme group of the cytochrome c1 subunit of cytochrome reductase. Cytochrome c then transfers this electron to the cytochrome oxidase complex, the final protein carrier in the mitochondrial electron-transport chain.</text>
</comment>
<evidence type="ECO:0000256" key="7">
    <source>
        <dbReference type="ARBA" id="ARBA00022723"/>
    </source>
</evidence>
<dbReference type="GO" id="GO:0006122">
    <property type="term" value="P:mitochondrial electron transport, ubiquinol to cytochrome c"/>
    <property type="evidence" value="ECO:0000318"/>
    <property type="project" value="GO_Central"/>
</dbReference>
<dbReference type="OrthoDB" id="449280at2759"/>
<sequence length="107" mass="12186">MELFEPTLPRNRAAGEKIFRSDCAQCHSNIGAVHKQGPNLNGLFGSQSGTTPEYSYCVANKNMSMNWEEKIMDDYLLNPNKYILDTKMVFPALKKPQERVDLIAYLK</sequence>
<dbReference type="PANTHER" id="PTHR11961">
    <property type="entry name" value="CYTOCHROME C"/>
    <property type="match status" value="1"/>
</dbReference>
<evidence type="ECO:0000313" key="16">
    <source>
        <dbReference type="EMBL" id="KEH23411.1"/>
    </source>
</evidence>
<dbReference type="Gene3D" id="1.10.760.10">
    <property type="entry name" value="Cytochrome c-like domain"/>
    <property type="match status" value="1"/>
</dbReference>
<reference evidence="15" key="1">
    <citation type="submission" date="2006-02" db="EMBL/GenBank/DDBJ databases">
        <authorList>
            <person name="Town C.D."/>
        </authorList>
    </citation>
    <scope>NUCLEOTIDE SEQUENCE</scope>
</reference>
<feature type="domain" description="Cytochrome c" evidence="14">
    <location>
        <begin position="10"/>
        <end position="107"/>
    </location>
</feature>
<dbReference type="GO" id="GO:0006123">
    <property type="term" value="P:mitochondrial electron transport, cytochrome c to oxygen"/>
    <property type="evidence" value="ECO:0000318"/>
    <property type="project" value="GO_Central"/>
</dbReference>
<evidence type="ECO:0000313" key="15">
    <source>
        <dbReference type="EMBL" id="ABN09001.1"/>
    </source>
</evidence>
<keyword evidence="7 11" id="KW-0479">Metal-binding</keyword>
<evidence type="ECO:0000256" key="10">
    <source>
        <dbReference type="ARBA" id="ARBA00023128"/>
    </source>
</evidence>
<dbReference type="EnsemblPlants" id="KEH23411">
    <property type="protein sequence ID" value="KEH23411"/>
    <property type="gene ID" value="MTR_7g080793"/>
</dbReference>
<comment type="similarity">
    <text evidence="3 12">Belongs to the cytochrome c family.</text>
</comment>
<reference evidence="18" key="5">
    <citation type="submission" date="2015-04" db="UniProtKB">
        <authorList>
            <consortium name="EnsemblPlants"/>
        </authorList>
    </citation>
    <scope>IDENTIFICATION</scope>
    <source>
        <strain evidence="18">cv. Jemalong A17</strain>
    </source>
</reference>
<keyword evidence="9 11" id="KW-0408">Iron</keyword>
<comment type="PTM">
    <text evidence="13">Binds 1 heme group per subunit.</text>
</comment>
<proteinExistence type="inferred from homology"/>
<dbReference type="AlphaFoldDB" id="A2Q5Y1"/>
<evidence type="ECO:0000259" key="14">
    <source>
        <dbReference type="PROSITE" id="PS51007"/>
    </source>
</evidence>
<evidence type="ECO:0000313" key="19">
    <source>
        <dbReference type="Proteomes" id="UP000002051"/>
    </source>
</evidence>
<evidence type="ECO:0000256" key="8">
    <source>
        <dbReference type="ARBA" id="ARBA00022982"/>
    </source>
</evidence>
<gene>
    <name evidence="18" type="primary">25498919</name>
    <name evidence="16" type="ordered locus">MTR_7g080793</name>
    <name evidence="15" type="ORF">MtrDRAFT_AC171534g3v1</name>
    <name evidence="17" type="ORF">MtrunA17_Chr7g0249821</name>
</gene>
<evidence type="ECO:0000256" key="12">
    <source>
        <dbReference type="RuleBase" id="RU004426"/>
    </source>
</evidence>
<evidence type="ECO:0000256" key="1">
    <source>
        <dbReference type="ARBA" id="ARBA00002555"/>
    </source>
</evidence>
<dbReference type="Proteomes" id="UP000265566">
    <property type="component" value="Chromosome 7"/>
</dbReference>
<reference evidence="16 19" key="4">
    <citation type="journal article" date="2014" name="BMC Genomics">
        <title>An improved genome release (version Mt4.0) for the model legume Medicago truncatula.</title>
        <authorList>
            <person name="Tang H."/>
            <person name="Krishnakumar V."/>
            <person name="Bidwell S."/>
            <person name="Rosen B."/>
            <person name="Chan A."/>
            <person name="Zhou S."/>
            <person name="Gentzbittel L."/>
            <person name="Childs K.L."/>
            <person name="Yandell M."/>
            <person name="Gundlach H."/>
            <person name="Mayer K.F."/>
            <person name="Schwartz D.C."/>
            <person name="Town C.D."/>
        </authorList>
    </citation>
    <scope>GENOME REANNOTATION</scope>
    <source>
        <strain evidence="16">A17</strain>
        <strain evidence="18 19">cv. Jemalong A17</strain>
    </source>
</reference>
<dbReference type="Gramene" id="rna41712">
    <property type="protein sequence ID" value="RHN47152.1"/>
    <property type="gene ID" value="gene41712"/>
</dbReference>
<dbReference type="InterPro" id="IPR002327">
    <property type="entry name" value="Cyt_c_1A/1B"/>
</dbReference>
<reference evidence="15" key="2">
    <citation type="submission" date="2007-03" db="EMBL/GenBank/DDBJ databases">
        <authorList>
            <consortium name="The International Medicago Genome Annotation Group"/>
        </authorList>
    </citation>
    <scope>NUCLEOTIDE SEQUENCE</scope>
</reference>
<evidence type="ECO:0000313" key="17">
    <source>
        <dbReference type="EMBL" id="RHN47152.1"/>
    </source>
</evidence>
<evidence type="ECO:0000256" key="13">
    <source>
        <dbReference type="RuleBase" id="RU004427"/>
    </source>
</evidence>
<keyword evidence="8 13" id="KW-0249">Electron transport</keyword>
<organism evidence="15">
    <name type="scientific">Medicago truncatula</name>
    <name type="common">Barrel medic</name>
    <name type="synonym">Medicago tribuloides</name>
    <dbReference type="NCBI Taxonomy" id="3880"/>
    <lineage>
        <taxon>Eukaryota</taxon>
        <taxon>Viridiplantae</taxon>
        <taxon>Streptophyta</taxon>
        <taxon>Embryophyta</taxon>
        <taxon>Tracheophyta</taxon>
        <taxon>Spermatophyta</taxon>
        <taxon>Magnoliopsida</taxon>
        <taxon>eudicotyledons</taxon>
        <taxon>Gunneridae</taxon>
        <taxon>Pentapetalae</taxon>
        <taxon>rosids</taxon>
        <taxon>fabids</taxon>
        <taxon>Fabales</taxon>
        <taxon>Fabaceae</taxon>
        <taxon>Papilionoideae</taxon>
        <taxon>50 kb inversion clade</taxon>
        <taxon>NPAAA clade</taxon>
        <taxon>Hologalegina</taxon>
        <taxon>IRL clade</taxon>
        <taxon>Trifolieae</taxon>
        <taxon>Medicago</taxon>
    </lineage>
</organism>
<dbReference type="Proteomes" id="UP000002051">
    <property type="component" value="Unassembled WGS sequence"/>
</dbReference>
<protein>
    <submittedName>
        <fullName evidence="15">Cytochrome c, monohaem</fullName>
    </submittedName>
    <submittedName>
        <fullName evidence="16">Cytochrome protein C</fullName>
    </submittedName>
    <submittedName>
        <fullName evidence="17">Putative cytochrome c, class IA/ IB</fullName>
    </submittedName>
</protein>
<evidence type="ECO:0000256" key="6">
    <source>
        <dbReference type="ARBA" id="ARBA00022660"/>
    </source>
</evidence>
<dbReference type="GO" id="GO:0010336">
    <property type="term" value="P:gibberellic acid homeostasis"/>
    <property type="evidence" value="ECO:0007669"/>
    <property type="project" value="UniProtKB-ARBA"/>
</dbReference>
<keyword evidence="6 13" id="KW-0679">Respiratory chain</keyword>
<evidence type="ECO:0000313" key="18">
    <source>
        <dbReference type="EnsemblPlants" id="KEH23411"/>
    </source>
</evidence>
<keyword evidence="19" id="KW-1185">Reference proteome</keyword>
<evidence type="ECO:0000256" key="3">
    <source>
        <dbReference type="ARBA" id="ARBA00006488"/>
    </source>
</evidence>
<reference evidence="16 19" key="3">
    <citation type="journal article" date="2011" name="Nature">
        <title>The Medicago genome provides insight into the evolution of rhizobial symbioses.</title>
        <authorList>
            <person name="Young N.D."/>
            <person name="Debelle F."/>
            <person name="Oldroyd G.E."/>
            <person name="Geurts R."/>
            <person name="Cannon S.B."/>
            <person name="Udvardi M.K."/>
            <person name="Benedito V.A."/>
            <person name="Mayer K.F."/>
            <person name="Gouzy J."/>
            <person name="Schoof H."/>
            <person name="Van de Peer Y."/>
            <person name="Proost S."/>
            <person name="Cook D.R."/>
            <person name="Meyers B.C."/>
            <person name="Spannagl M."/>
            <person name="Cheung F."/>
            <person name="De Mita S."/>
            <person name="Krishnakumar V."/>
            <person name="Gundlach H."/>
            <person name="Zhou S."/>
            <person name="Mudge J."/>
            <person name="Bharti A.K."/>
            <person name="Murray J.D."/>
            <person name="Naoumkina M.A."/>
            <person name="Rosen B."/>
            <person name="Silverstein K.A."/>
            <person name="Tang H."/>
            <person name="Rombauts S."/>
            <person name="Zhao P.X."/>
            <person name="Zhou P."/>
            <person name="Barbe V."/>
            <person name="Bardou P."/>
            <person name="Bechner M."/>
            <person name="Bellec A."/>
            <person name="Berger A."/>
            <person name="Berges H."/>
            <person name="Bidwell S."/>
            <person name="Bisseling T."/>
            <person name="Choisne N."/>
            <person name="Couloux A."/>
            <person name="Denny R."/>
            <person name="Deshpande S."/>
            <person name="Dai X."/>
            <person name="Doyle J.J."/>
            <person name="Dudez A.M."/>
            <person name="Farmer A.D."/>
            <person name="Fouteau S."/>
            <person name="Franken C."/>
            <person name="Gibelin C."/>
            <person name="Gish J."/>
            <person name="Goldstein S."/>
            <person name="Gonzalez A.J."/>
            <person name="Green P.J."/>
            <person name="Hallab A."/>
            <person name="Hartog M."/>
            <person name="Hua A."/>
            <person name="Humphray S.J."/>
            <person name="Jeong D.H."/>
            <person name="Jing Y."/>
            <person name="Jocker A."/>
            <person name="Kenton S.M."/>
            <person name="Kim D.J."/>
            <person name="Klee K."/>
            <person name="Lai H."/>
            <person name="Lang C."/>
            <person name="Lin S."/>
            <person name="Macmil S.L."/>
            <person name="Magdelenat G."/>
            <person name="Matthews L."/>
            <person name="McCorrison J."/>
            <person name="Monaghan E.L."/>
            <person name="Mun J.H."/>
            <person name="Najar F.Z."/>
            <person name="Nicholson C."/>
            <person name="Noirot C."/>
            <person name="O'Bleness M."/>
            <person name="Paule C.R."/>
            <person name="Poulain J."/>
            <person name="Prion F."/>
            <person name="Qin B."/>
            <person name="Qu C."/>
            <person name="Retzel E.F."/>
            <person name="Riddle C."/>
            <person name="Sallet E."/>
            <person name="Samain S."/>
            <person name="Samson N."/>
            <person name="Sanders I."/>
            <person name="Saurat O."/>
            <person name="Scarpelli C."/>
            <person name="Schiex T."/>
            <person name="Segurens B."/>
            <person name="Severin A.J."/>
            <person name="Sherrier D.J."/>
            <person name="Shi R."/>
            <person name="Sims S."/>
            <person name="Singer S.R."/>
            <person name="Sinharoy S."/>
            <person name="Sterck L."/>
            <person name="Viollet A."/>
            <person name="Wang B.B."/>
            <person name="Wang K."/>
            <person name="Wang M."/>
            <person name="Wang X."/>
            <person name="Warfsmann J."/>
            <person name="Weissenbach J."/>
            <person name="White D.D."/>
            <person name="White J.D."/>
            <person name="Wiley G.B."/>
            <person name="Wincker P."/>
            <person name="Xing Y."/>
            <person name="Yang L."/>
            <person name="Yao Z."/>
            <person name="Ying F."/>
            <person name="Zhai J."/>
            <person name="Zhou L."/>
            <person name="Zuber A."/>
            <person name="Denarie J."/>
            <person name="Dixon R.A."/>
            <person name="May G.D."/>
            <person name="Schwartz D.C."/>
            <person name="Rogers J."/>
            <person name="Quetier F."/>
            <person name="Town C.D."/>
            <person name="Roe B.A."/>
        </authorList>
    </citation>
    <scope>NUCLEOTIDE SEQUENCE [LARGE SCALE GENOMIC DNA]</scope>
    <source>
        <strain evidence="16">A17</strain>
        <strain evidence="18 19">cv. Jemalong A17</strain>
    </source>
</reference>
<dbReference type="FunFam" id="1.10.760.10:FF:000001">
    <property type="entry name" value="Cytochrome c iso-1"/>
    <property type="match status" value="1"/>
</dbReference>
<evidence type="ECO:0000256" key="11">
    <source>
        <dbReference type="PROSITE-ProRule" id="PRU00433"/>
    </source>
</evidence>
<dbReference type="EMBL" id="PSQE01000007">
    <property type="protein sequence ID" value="RHN47152.1"/>
    <property type="molecule type" value="Genomic_DNA"/>
</dbReference>
<name>A2Q5Y1_MEDTR</name>
<dbReference type="GO" id="GO:0020037">
    <property type="term" value="F:heme binding"/>
    <property type="evidence" value="ECO:0007669"/>
    <property type="project" value="InterPro"/>
</dbReference>
<dbReference type="InterPro" id="IPR009056">
    <property type="entry name" value="Cyt_c-like_dom"/>
</dbReference>
<dbReference type="GO" id="GO:0005758">
    <property type="term" value="C:mitochondrial intermembrane space"/>
    <property type="evidence" value="ECO:0000318"/>
    <property type="project" value="GO_Central"/>
</dbReference>
<evidence type="ECO:0000256" key="9">
    <source>
        <dbReference type="ARBA" id="ARBA00023004"/>
    </source>
</evidence>
<dbReference type="PRINTS" id="PR00604">
    <property type="entry name" value="CYTCHRMECIAB"/>
</dbReference>
<dbReference type="PROSITE" id="PS51007">
    <property type="entry name" value="CYTC"/>
    <property type="match status" value="1"/>
</dbReference>
<dbReference type="Pfam" id="PF00034">
    <property type="entry name" value="Cytochrom_C"/>
    <property type="match status" value="1"/>
</dbReference>
<keyword evidence="5 11" id="KW-0349">Heme</keyword>
<keyword evidence="4 13" id="KW-0813">Transport</keyword>